<protein>
    <submittedName>
        <fullName evidence="4">ATP-binding cassette domain-containing protein</fullName>
    </submittedName>
</protein>
<dbReference type="PANTHER" id="PTHR42734">
    <property type="entry name" value="METAL TRANSPORT SYSTEM ATP-BINDING PROTEIN TM_0124-RELATED"/>
    <property type="match status" value="1"/>
</dbReference>
<sequence length="96" mass="10847">MPFYSRSQKKKALENIKLLGIENLKNSCFRELSGGQKQRVMLARALCATKKILVLDEPVTGLDPIVSSEFHKIVKEINKVKNIAILMVTHDIKNIV</sequence>
<gene>
    <name evidence="4" type="ORF">H8923_08455</name>
</gene>
<reference evidence="4 5" key="1">
    <citation type="submission" date="2020-08" db="EMBL/GenBank/DDBJ databases">
        <authorList>
            <person name="Liu C."/>
            <person name="Sun Q."/>
        </authorList>
    </citation>
    <scope>NUCLEOTIDE SEQUENCE [LARGE SCALE GENOMIC DNA]</scope>
    <source>
        <strain evidence="4 5">NSJ-18</strain>
    </source>
</reference>
<dbReference type="InterPro" id="IPR027417">
    <property type="entry name" value="P-loop_NTPase"/>
</dbReference>
<proteinExistence type="inferred from homology"/>
<dbReference type="Pfam" id="PF00005">
    <property type="entry name" value="ABC_tran"/>
    <property type="match status" value="1"/>
</dbReference>
<organism evidence="4 5">
    <name type="scientific">Romboutsia faecis</name>
    <dbReference type="NCBI Taxonomy" id="2764597"/>
    <lineage>
        <taxon>Bacteria</taxon>
        <taxon>Bacillati</taxon>
        <taxon>Bacillota</taxon>
        <taxon>Clostridia</taxon>
        <taxon>Peptostreptococcales</taxon>
        <taxon>Peptostreptococcaceae</taxon>
        <taxon>Romboutsia</taxon>
    </lineage>
</organism>
<dbReference type="PANTHER" id="PTHR42734:SF17">
    <property type="entry name" value="METAL TRANSPORT SYSTEM ATP-BINDING PROTEIN TM_0124-RELATED"/>
    <property type="match status" value="1"/>
</dbReference>
<evidence type="ECO:0000313" key="4">
    <source>
        <dbReference type="EMBL" id="MBC5996788.1"/>
    </source>
</evidence>
<accession>A0ABR7JPV0</accession>
<dbReference type="InterPro" id="IPR050153">
    <property type="entry name" value="Metal_Ion_Import_ABC"/>
</dbReference>
<keyword evidence="4" id="KW-0547">Nucleotide-binding</keyword>
<comment type="similarity">
    <text evidence="1">Belongs to the ABC transporter superfamily.</text>
</comment>
<evidence type="ECO:0000256" key="2">
    <source>
        <dbReference type="ARBA" id="ARBA00022448"/>
    </source>
</evidence>
<dbReference type="Gene3D" id="3.40.50.300">
    <property type="entry name" value="P-loop containing nucleotide triphosphate hydrolases"/>
    <property type="match status" value="1"/>
</dbReference>
<evidence type="ECO:0000256" key="1">
    <source>
        <dbReference type="ARBA" id="ARBA00005417"/>
    </source>
</evidence>
<keyword evidence="2" id="KW-0813">Transport</keyword>
<dbReference type="RefSeq" id="WP_153971790.1">
    <property type="nucleotide sequence ID" value="NZ_JACRWE010000003.1"/>
</dbReference>
<feature type="domain" description="ABC transporter" evidence="3">
    <location>
        <begin position="8"/>
        <end position="59"/>
    </location>
</feature>
<evidence type="ECO:0000259" key="3">
    <source>
        <dbReference type="Pfam" id="PF00005"/>
    </source>
</evidence>
<keyword evidence="4" id="KW-0067">ATP-binding</keyword>
<name>A0ABR7JPV0_9FIRM</name>
<dbReference type="GO" id="GO:0005524">
    <property type="term" value="F:ATP binding"/>
    <property type="evidence" value="ECO:0007669"/>
    <property type="project" value="UniProtKB-KW"/>
</dbReference>
<keyword evidence="5" id="KW-1185">Reference proteome</keyword>
<dbReference type="EMBL" id="JACRWE010000003">
    <property type="protein sequence ID" value="MBC5996788.1"/>
    <property type="molecule type" value="Genomic_DNA"/>
</dbReference>
<evidence type="ECO:0000313" key="5">
    <source>
        <dbReference type="Proteomes" id="UP000609849"/>
    </source>
</evidence>
<dbReference type="Proteomes" id="UP000609849">
    <property type="component" value="Unassembled WGS sequence"/>
</dbReference>
<comment type="caution">
    <text evidence="4">The sequence shown here is derived from an EMBL/GenBank/DDBJ whole genome shotgun (WGS) entry which is preliminary data.</text>
</comment>
<dbReference type="InterPro" id="IPR003439">
    <property type="entry name" value="ABC_transporter-like_ATP-bd"/>
</dbReference>
<dbReference type="SUPFAM" id="SSF52540">
    <property type="entry name" value="P-loop containing nucleoside triphosphate hydrolases"/>
    <property type="match status" value="1"/>
</dbReference>